<evidence type="ECO:0000313" key="10">
    <source>
        <dbReference type="Proteomes" id="UP000235682"/>
    </source>
</evidence>
<dbReference type="SUPFAM" id="SSF81653">
    <property type="entry name" value="Calcium ATPase, transduction domain A"/>
    <property type="match status" value="1"/>
</dbReference>
<dbReference type="GO" id="GO:0005524">
    <property type="term" value="F:ATP binding"/>
    <property type="evidence" value="ECO:0007669"/>
    <property type="project" value="UniProtKB-KW"/>
</dbReference>
<dbReference type="EMBL" id="PNHE01000019">
    <property type="protein sequence ID" value="PMC58267.1"/>
    <property type="molecule type" value="Genomic_DNA"/>
</dbReference>
<dbReference type="Gene3D" id="2.70.150.10">
    <property type="entry name" value="Calcium-transporting ATPase, cytoplasmic transduction domain A"/>
    <property type="match status" value="1"/>
</dbReference>
<proteinExistence type="predicted"/>
<keyword evidence="4" id="KW-0067">ATP-binding</keyword>
<evidence type="ECO:0000313" key="9">
    <source>
        <dbReference type="EMBL" id="PMC58267.1"/>
    </source>
</evidence>
<dbReference type="InterPro" id="IPR023298">
    <property type="entry name" value="ATPase_P-typ_TM_dom_sf"/>
</dbReference>
<accession>A0A2N6SMG4</accession>
<dbReference type="PRINTS" id="PR00121">
    <property type="entry name" value="NAKATPASE"/>
</dbReference>
<dbReference type="InterPro" id="IPR008250">
    <property type="entry name" value="ATPase_P-typ_transduc_dom_A_sf"/>
</dbReference>
<comment type="subcellular location">
    <subcellularLocation>
        <location evidence="1">Membrane</location>
        <topology evidence="1">Multi-pass membrane protein</topology>
    </subcellularLocation>
</comment>
<dbReference type="InterPro" id="IPR059000">
    <property type="entry name" value="ATPase_P-type_domA"/>
</dbReference>
<protein>
    <recommendedName>
        <fullName evidence="8">Cation-transporting P-type ATPase N-terminal domain-containing protein</fullName>
    </recommendedName>
</protein>
<dbReference type="Proteomes" id="UP000235682">
    <property type="component" value="Unassembled WGS sequence"/>
</dbReference>
<feature type="domain" description="Cation-transporting P-type ATPase N-terminal" evidence="8">
    <location>
        <begin position="4"/>
        <end position="78"/>
    </location>
</feature>
<keyword evidence="3" id="KW-0547">Nucleotide-binding</keyword>
<name>A0A2N6SMG4_9LACT</name>
<keyword evidence="6 7" id="KW-0472">Membrane</keyword>
<dbReference type="NCBIfam" id="TIGR01494">
    <property type="entry name" value="ATPase_P-type"/>
    <property type="match status" value="1"/>
</dbReference>
<dbReference type="STRING" id="84521.SAMN04487994_101432"/>
<dbReference type="AlphaFoldDB" id="A0A2N6SMG4"/>
<dbReference type="PANTHER" id="PTHR42861">
    <property type="entry name" value="CALCIUM-TRANSPORTING ATPASE"/>
    <property type="match status" value="1"/>
</dbReference>
<gene>
    <name evidence="9" type="ORF">CJ205_05295</name>
</gene>
<evidence type="ECO:0000256" key="1">
    <source>
        <dbReference type="ARBA" id="ARBA00004141"/>
    </source>
</evidence>
<dbReference type="Pfam" id="PF00690">
    <property type="entry name" value="Cation_ATPase_N"/>
    <property type="match status" value="1"/>
</dbReference>
<dbReference type="GO" id="GO:0016887">
    <property type="term" value="F:ATP hydrolysis activity"/>
    <property type="evidence" value="ECO:0007669"/>
    <property type="project" value="InterPro"/>
</dbReference>
<evidence type="ECO:0000256" key="3">
    <source>
        <dbReference type="ARBA" id="ARBA00022741"/>
    </source>
</evidence>
<organism evidence="9 10">
    <name type="scientific">Dolosicoccus paucivorans</name>
    <dbReference type="NCBI Taxonomy" id="84521"/>
    <lineage>
        <taxon>Bacteria</taxon>
        <taxon>Bacillati</taxon>
        <taxon>Bacillota</taxon>
        <taxon>Bacilli</taxon>
        <taxon>Lactobacillales</taxon>
        <taxon>Aerococcaceae</taxon>
        <taxon>Dolosicoccus</taxon>
    </lineage>
</organism>
<dbReference type="GO" id="GO:0016020">
    <property type="term" value="C:membrane"/>
    <property type="evidence" value="ECO:0007669"/>
    <property type="project" value="UniProtKB-SubCell"/>
</dbReference>
<evidence type="ECO:0000256" key="5">
    <source>
        <dbReference type="ARBA" id="ARBA00022989"/>
    </source>
</evidence>
<dbReference type="InterPro" id="IPR004014">
    <property type="entry name" value="ATPase_P-typ_cation-transptr_N"/>
</dbReference>
<feature type="transmembrane region" description="Helical" evidence="7">
    <location>
        <begin position="271"/>
        <end position="294"/>
    </location>
</feature>
<dbReference type="InterPro" id="IPR023214">
    <property type="entry name" value="HAD_sf"/>
</dbReference>
<evidence type="ECO:0000259" key="8">
    <source>
        <dbReference type="SMART" id="SM00831"/>
    </source>
</evidence>
<dbReference type="PRINTS" id="PR00119">
    <property type="entry name" value="CATATPASE"/>
</dbReference>
<evidence type="ECO:0000256" key="6">
    <source>
        <dbReference type="ARBA" id="ARBA00023136"/>
    </source>
</evidence>
<evidence type="ECO:0000256" key="4">
    <source>
        <dbReference type="ARBA" id="ARBA00022840"/>
    </source>
</evidence>
<evidence type="ECO:0000256" key="2">
    <source>
        <dbReference type="ARBA" id="ARBA00022692"/>
    </source>
</evidence>
<dbReference type="SMART" id="SM00831">
    <property type="entry name" value="Cation_ATPase_N"/>
    <property type="match status" value="1"/>
</dbReference>
<dbReference type="InterPro" id="IPR001757">
    <property type="entry name" value="P_typ_ATPase"/>
</dbReference>
<sequence length="344" mass="37461">MDKEFFNLPLEDIYQQLNVDAQVGLTKEEAQKRTATYGKNVLSDGKKESPFKLFFKQLTDPIIILLLSASVLSIFLGDLMDALIIFVIVFISATLAFFQEYNASKAMEELSSLVKAKITLLRDGTPTEIEVEDVVPGDILILNSGDILPADGRFISTNDLTVNEAVLTGESFPVEKEVGNLEGDVPLAKRSNSGYMGSNVVSGTGKMIITATGRNTYFGGVAKDLQKQAPMTEFKKGLNRFGRLLMTISVVMILLIFFLNLTMHKNIFDSLMFAISLAVGITPQLLPAISSVNLSLGAKRMAQKDVIIRQLDVIDNIGGMDVLCSDKTGTITEGGVKIDAAFDL</sequence>
<evidence type="ECO:0000256" key="7">
    <source>
        <dbReference type="SAM" id="Phobius"/>
    </source>
</evidence>
<dbReference type="Pfam" id="PF00122">
    <property type="entry name" value="E1-E2_ATPase"/>
    <property type="match status" value="1"/>
</dbReference>
<dbReference type="SUPFAM" id="SSF81665">
    <property type="entry name" value="Calcium ATPase, transmembrane domain M"/>
    <property type="match status" value="1"/>
</dbReference>
<feature type="transmembrane region" description="Helical" evidence="7">
    <location>
        <begin position="241"/>
        <end position="259"/>
    </location>
</feature>
<keyword evidence="5 7" id="KW-1133">Transmembrane helix</keyword>
<dbReference type="InterPro" id="IPR018303">
    <property type="entry name" value="ATPase_P-typ_P_site"/>
</dbReference>
<dbReference type="Gene3D" id="1.20.1110.10">
    <property type="entry name" value="Calcium-transporting ATPase, transmembrane domain"/>
    <property type="match status" value="1"/>
</dbReference>
<reference evidence="9 10" key="1">
    <citation type="submission" date="2017-09" db="EMBL/GenBank/DDBJ databases">
        <title>Bacterial strain isolated from the female urinary microbiota.</title>
        <authorList>
            <person name="Thomas-White K."/>
            <person name="Kumar N."/>
            <person name="Forster S."/>
            <person name="Putonti C."/>
            <person name="Lawley T."/>
            <person name="Wolfe A.J."/>
        </authorList>
    </citation>
    <scope>NUCLEOTIDE SEQUENCE [LARGE SCALE GENOMIC DNA]</scope>
    <source>
        <strain evidence="9 10">UMB0852</strain>
    </source>
</reference>
<feature type="transmembrane region" description="Helical" evidence="7">
    <location>
        <begin position="82"/>
        <end position="98"/>
    </location>
</feature>
<keyword evidence="2 7" id="KW-0812">Transmembrane</keyword>
<keyword evidence="10" id="KW-1185">Reference proteome</keyword>
<comment type="caution">
    <text evidence="9">The sequence shown here is derived from an EMBL/GenBank/DDBJ whole genome shotgun (WGS) entry which is preliminary data.</text>
</comment>
<dbReference type="RefSeq" id="WP_102227906.1">
    <property type="nucleotide sequence ID" value="NZ_PNFY01000024.1"/>
</dbReference>
<feature type="transmembrane region" description="Helical" evidence="7">
    <location>
        <begin position="58"/>
        <end position="76"/>
    </location>
</feature>
<dbReference type="Gene3D" id="3.40.50.1000">
    <property type="entry name" value="HAD superfamily/HAD-like"/>
    <property type="match status" value="1"/>
</dbReference>
<dbReference type="PROSITE" id="PS00154">
    <property type="entry name" value="ATPASE_E1_E2"/>
    <property type="match status" value="1"/>
</dbReference>
<dbReference type="OrthoDB" id="9760364at2"/>